<proteinExistence type="inferred from homology"/>
<dbReference type="GO" id="GO:0003735">
    <property type="term" value="F:structural constituent of ribosome"/>
    <property type="evidence" value="ECO:0007669"/>
    <property type="project" value="InterPro"/>
</dbReference>
<evidence type="ECO:0000256" key="1">
    <source>
        <dbReference type="ARBA" id="ARBA00007320"/>
    </source>
</evidence>
<dbReference type="PROSITE" id="PS00475">
    <property type="entry name" value="RIBOSOMAL_L15"/>
    <property type="match status" value="1"/>
</dbReference>
<dbReference type="PANTHER" id="PTHR12934">
    <property type="entry name" value="50S RIBOSOMAL PROTEIN L15"/>
    <property type="match status" value="1"/>
</dbReference>
<dbReference type="NCBIfam" id="TIGR01071">
    <property type="entry name" value="rplO_bact"/>
    <property type="match status" value="1"/>
</dbReference>
<dbReference type="InterPro" id="IPR021131">
    <property type="entry name" value="Ribosomal_uL15/eL18"/>
</dbReference>
<dbReference type="InterPro" id="IPR005749">
    <property type="entry name" value="Ribosomal_uL15_bac-type"/>
</dbReference>
<evidence type="ECO:0000256" key="5">
    <source>
        <dbReference type="RuleBase" id="RU003888"/>
    </source>
</evidence>
<dbReference type="SUPFAM" id="SSF52080">
    <property type="entry name" value="Ribosomal proteins L15p and L18e"/>
    <property type="match status" value="1"/>
</dbReference>
<evidence type="ECO:0000256" key="3">
    <source>
        <dbReference type="ARBA" id="ARBA00023274"/>
    </source>
</evidence>
<dbReference type="AlphaFoldDB" id="A0A956LXV0"/>
<evidence type="ECO:0000259" key="7">
    <source>
        <dbReference type="Pfam" id="PF00828"/>
    </source>
</evidence>
<dbReference type="GO" id="GO:0022625">
    <property type="term" value="C:cytosolic large ribosomal subunit"/>
    <property type="evidence" value="ECO:0007669"/>
    <property type="project" value="TreeGrafter"/>
</dbReference>
<dbReference type="EMBL" id="JAGQHR010000153">
    <property type="protein sequence ID" value="MCA9727368.1"/>
    <property type="molecule type" value="Genomic_DNA"/>
</dbReference>
<dbReference type="Proteomes" id="UP000697710">
    <property type="component" value="Unassembled WGS sequence"/>
</dbReference>
<accession>A0A956LXV0</accession>
<feature type="domain" description="Large ribosomal subunit protein uL15/eL18" evidence="7">
    <location>
        <begin position="76"/>
        <end position="144"/>
    </location>
</feature>
<evidence type="ECO:0000256" key="4">
    <source>
        <dbReference type="HAMAP-Rule" id="MF_01341"/>
    </source>
</evidence>
<comment type="subunit">
    <text evidence="4">Part of the 50S ribosomal subunit.</text>
</comment>
<dbReference type="GO" id="GO:0019843">
    <property type="term" value="F:rRNA binding"/>
    <property type="evidence" value="ECO:0007669"/>
    <property type="project" value="UniProtKB-UniRule"/>
</dbReference>
<dbReference type="GO" id="GO:0006412">
    <property type="term" value="P:translation"/>
    <property type="evidence" value="ECO:0007669"/>
    <property type="project" value="UniProtKB-UniRule"/>
</dbReference>
<feature type="region of interest" description="Disordered" evidence="6">
    <location>
        <begin position="1"/>
        <end position="47"/>
    </location>
</feature>
<keyword evidence="4" id="KW-0694">RNA-binding</keyword>
<reference evidence="8" key="1">
    <citation type="submission" date="2020-04" db="EMBL/GenBank/DDBJ databases">
        <authorList>
            <person name="Zhang T."/>
        </authorList>
    </citation>
    <scope>NUCLEOTIDE SEQUENCE</scope>
    <source>
        <strain evidence="8">HKST-UBA01</strain>
    </source>
</reference>
<evidence type="ECO:0000256" key="6">
    <source>
        <dbReference type="SAM" id="MobiDB-lite"/>
    </source>
</evidence>
<dbReference type="Gene3D" id="3.100.10.10">
    <property type="match status" value="1"/>
</dbReference>
<comment type="caution">
    <text evidence="8">The sequence shown here is derived from an EMBL/GenBank/DDBJ whole genome shotgun (WGS) entry which is preliminary data.</text>
</comment>
<dbReference type="InterPro" id="IPR036227">
    <property type="entry name" value="Ribosomal_uL15/eL18_sf"/>
</dbReference>
<evidence type="ECO:0000313" key="9">
    <source>
        <dbReference type="Proteomes" id="UP000697710"/>
    </source>
</evidence>
<organism evidence="8 9">
    <name type="scientific">Eiseniibacteriota bacterium</name>
    <dbReference type="NCBI Taxonomy" id="2212470"/>
    <lineage>
        <taxon>Bacteria</taxon>
        <taxon>Candidatus Eiseniibacteriota</taxon>
    </lineage>
</organism>
<gene>
    <name evidence="4 8" type="primary">rplO</name>
    <name evidence="8" type="ORF">KC729_06770</name>
</gene>
<protein>
    <recommendedName>
        <fullName evidence="4">Large ribosomal subunit protein uL15</fullName>
    </recommendedName>
</protein>
<keyword evidence="3 4" id="KW-0687">Ribonucleoprotein</keyword>
<keyword evidence="4" id="KW-0699">rRNA-binding</keyword>
<dbReference type="PANTHER" id="PTHR12934:SF11">
    <property type="entry name" value="LARGE RIBOSOMAL SUBUNIT PROTEIN UL15M"/>
    <property type="match status" value="1"/>
</dbReference>
<sequence>MKLTDLRPAPGATKPNKRRGRGQGSGNGSTAGRGAKGHRARAGNPEAIWFEGGQMPLQRRLPKFGFHNHGRVEYQPVNVCDLSRFDAGTEVTPELLHESRLARKKTMKVKLLGHGEIDRALKVKVHAASESARKKIEAAGGSVEIVGTTQN</sequence>
<feature type="compositionally biased region" description="Gly residues" evidence="6">
    <location>
        <begin position="22"/>
        <end position="31"/>
    </location>
</feature>
<reference evidence="8" key="2">
    <citation type="journal article" date="2021" name="Microbiome">
        <title>Successional dynamics and alternative stable states in a saline activated sludge microbial community over 9 years.</title>
        <authorList>
            <person name="Wang Y."/>
            <person name="Ye J."/>
            <person name="Ju F."/>
            <person name="Liu L."/>
            <person name="Boyd J.A."/>
            <person name="Deng Y."/>
            <person name="Parks D.H."/>
            <person name="Jiang X."/>
            <person name="Yin X."/>
            <person name="Woodcroft B.J."/>
            <person name="Tyson G.W."/>
            <person name="Hugenholtz P."/>
            <person name="Polz M.F."/>
            <person name="Zhang T."/>
        </authorList>
    </citation>
    <scope>NUCLEOTIDE SEQUENCE</scope>
    <source>
        <strain evidence="8">HKST-UBA01</strain>
    </source>
</reference>
<dbReference type="HAMAP" id="MF_01341">
    <property type="entry name" value="Ribosomal_uL15"/>
    <property type="match status" value="1"/>
</dbReference>
<keyword evidence="2 4" id="KW-0689">Ribosomal protein</keyword>
<comment type="function">
    <text evidence="4">Binds to the 23S rRNA.</text>
</comment>
<dbReference type="Pfam" id="PF00828">
    <property type="entry name" value="Ribosomal_L27A"/>
    <property type="match status" value="1"/>
</dbReference>
<dbReference type="InterPro" id="IPR001196">
    <property type="entry name" value="Ribosomal_uL15_CS"/>
</dbReference>
<dbReference type="InterPro" id="IPR030878">
    <property type="entry name" value="Ribosomal_uL15"/>
</dbReference>
<evidence type="ECO:0000313" key="8">
    <source>
        <dbReference type="EMBL" id="MCA9727368.1"/>
    </source>
</evidence>
<name>A0A956LXV0_UNCEI</name>
<comment type="similarity">
    <text evidence="1 4 5">Belongs to the universal ribosomal protein uL15 family.</text>
</comment>
<evidence type="ECO:0000256" key="2">
    <source>
        <dbReference type="ARBA" id="ARBA00022980"/>
    </source>
</evidence>